<dbReference type="AlphaFoldDB" id="A0A4U1BJI3"/>
<name>A0A4U1BJI3_9GAMM</name>
<evidence type="ECO:0000313" key="1">
    <source>
        <dbReference type="EMBL" id="TKB51335.1"/>
    </source>
</evidence>
<organism evidence="1 2">
    <name type="scientific">Ferrimonas sediminicola</name>
    <dbReference type="NCBI Taxonomy" id="2569538"/>
    <lineage>
        <taxon>Bacteria</taxon>
        <taxon>Pseudomonadati</taxon>
        <taxon>Pseudomonadota</taxon>
        <taxon>Gammaproteobacteria</taxon>
        <taxon>Alteromonadales</taxon>
        <taxon>Ferrimonadaceae</taxon>
        <taxon>Ferrimonas</taxon>
    </lineage>
</organism>
<comment type="caution">
    <text evidence="1">The sequence shown here is derived from an EMBL/GenBank/DDBJ whole genome shotgun (WGS) entry which is preliminary data.</text>
</comment>
<dbReference type="Proteomes" id="UP000305674">
    <property type="component" value="Unassembled WGS sequence"/>
</dbReference>
<keyword evidence="2" id="KW-1185">Reference proteome</keyword>
<gene>
    <name evidence="1" type="ORF">FCL40_01905</name>
</gene>
<accession>A0A4U1BJI3</accession>
<dbReference type="OrthoDB" id="6400793at2"/>
<protein>
    <submittedName>
        <fullName evidence="1">Uncharacterized protein</fullName>
    </submittedName>
</protein>
<dbReference type="EMBL" id="SWCI01000001">
    <property type="protein sequence ID" value="TKB51335.1"/>
    <property type="molecule type" value="Genomic_DNA"/>
</dbReference>
<proteinExistence type="predicted"/>
<sequence length="85" mass="9776">MYKSFCGWCYTHTRHERSYVDHGLHLTLTLITAGAWSFVWAYLDCTSGSCCQCGLGEGLSVMGYSTAYHQSLRERSTRTSRIWWP</sequence>
<dbReference type="RefSeq" id="WP_136850795.1">
    <property type="nucleotide sequence ID" value="NZ_SWCI01000001.1"/>
</dbReference>
<evidence type="ECO:0000313" key="2">
    <source>
        <dbReference type="Proteomes" id="UP000305674"/>
    </source>
</evidence>
<reference evidence="1 2" key="1">
    <citation type="submission" date="2019-04" db="EMBL/GenBank/DDBJ databases">
        <authorList>
            <person name="Hwang J.C."/>
        </authorList>
    </citation>
    <scope>NUCLEOTIDE SEQUENCE [LARGE SCALE GENOMIC DNA]</scope>
    <source>
        <strain evidence="1 2">IMCC35001</strain>
    </source>
</reference>